<reference evidence="2 3" key="1">
    <citation type="journal article" date="2019" name="Int. J. Syst. Evol. Microbiol.">
        <title>The Global Catalogue of Microorganisms (GCM) 10K type strain sequencing project: providing services to taxonomists for standard genome sequencing and annotation.</title>
        <authorList>
            <consortium name="The Broad Institute Genomics Platform"/>
            <consortium name="The Broad Institute Genome Sequencing Center for Infectious Disease"/>
            <person name="Wu L."/>
            <person name="Ma J."/>
        </authorList>
    </citation>
    <scope>NUCLEOTIDE SEQUENCE [LARGE SCALE GENOMIC DNA]</scope>
    <source>
        <strain evidence="2 3">JCM 16083</strain>
    </source>
</reference>
<dbReference type="EMBL" id="BAAAFH010000011">
    <property type="protein sequence ID" value="GAA0875859.1"/>
    <property type="molecule type" value="Genomic_DNA"/>
</dbReference>
<evidence type="ECO:0000313" key="3">
    <source>
        <dbReference type="Proteomes" id="UP001501126"/>
    </source>
</evidence>
<comment type="caution">
    <text evidence="2">The sequence shown here is derived from an EMBL/GenBank/DDBJ whole genome shotgun (WGS) entry which is preliminary data.</text>
</comment>
<gene>
    <name evidence="2" type="ORF">GCM10009118_22680</name>
</gene>
<evidence type="ECO:0000313" key="2">
    <source>
        <dbReference type="EMBL" id="GAA0875859.1"/>
    </source>
</evidence>
<protein>
    <submittedName>
        <fullName evidence="2">Uncharacterized protein</fullName>
    </submittedName>
</protein>
<keyword evidence="1" id="KW-1133">Transmembrane helix</keyword>
<sequence>MNMKQTQFKKQMAYIISGFFLILILSSIFNKLVFIKTNKTCGKLLKISTSRYIEYLDFSYIVNGKQYIGSLPKKQLKNSIELDHLRKMDCIEIEYSAFFYSYNRIVDTLVIDPHR</sequence>
<keyword evidence="1" id="KW-0472">Membrane</keyword>
<feature type="transmembrane region" description="Helical" evidence="1">
    <location>
        <begin position="12"/>
        <end position="34"/>
    </location>
</feature>
<keyword evidence="1" id="KW-0812">Transmembrane</keyword>
<keyword evidence="3" id="KW-1185">Reference proteome</keyword>
<name>A0ABN1MSF8_9FLAO</name>
<organism evidence="2 3">
    <name type="scientific">Wandonia haliotis</name>
    <dbReference type="NCBI Taxonomy" id="574963"/>
    <lineage>
        <taxon>Bacteria</taxon>
        <taxon>Pseudomonadati</taxon>
        <taxon>Bacteroidota</taxon>
        <taxon>Flavobacteriia</taxon>
        <taxon>Flavobacteriales</taxon>
        <taxon>Crocinitomicaceae</taxon>
        <taxon>Wandonia</taxon>
    </lineage>
</organism>
<accession>A0ABN1MSF8</accession>
<proteinExistence type="predicted"/>
<dbReference type="Proteomes" id="UP001501126">
    <property type="component" value="Unassembled WGS sequence"/>
</dbReference>
<evidence type="ECO:0000256" key="1">
    <source>
        <dbReference type="SAM" id="Phobius"/>
    </source>
</evidence>